<dbReference type="EMBL" id="JANTQA010000032">
    <property type="protein sequence ID" value="KAJ3439908.1"/>
    <property type="molecule type" value="Genomic_DNA"/>
</dbReference>
<dbReference type="GO" id="GO:0019693">
    <property type="term" value="P:ribose phosphate metabolic process"/>
    <property type="evidence" value="ECO:0007669"/>
    <property type="project" value="TreeGrafter"/>
</dbReference>
<dbReference type="Proteomes" id="UP001146793">
    <property type="component" value="Unassembled WGS sequence"/>
</dbReference>
<proteinExistence type="predicted"/>
<evidence type="ECO:0000313" key="4">
    <source>
        <dbReference type="Proteomes" id="UP001146793"/>
    </source>
</evidence>
<sequence length="186" mass="20846">MSKRNILGKGKFLQVCSQSTKTNGKQKETFEFIARPMKDFSKKVYAVVIIATLGDKLILIEQKRHAVKNRVLEFPAGLVEDLDLEACALRELKEETGYIGVVTKVTGMVSYAQKYTGGIIAYAFISCDPNLEQNKNPIQDLEGDEFIQVRLIKPENLRATINEFKKGGGVIDYNVEHFALGLDMNL</sequence>
<dbReference type="Gene3D" id="3.90.79.10">
    <property type="entry name" value="Nucleoside Triphosphate Pyrophosphohydrolase"/>
    <property type="match status" value="1"/>
</dbReference>
<name>A0AAV7ZI27_9EUKA</name>
<evidence type="ECO:0000259" key="2">
    <source>
        <dbReference type="PROSITE" id="PS51462"/>
    </source>
</evidence>
<comment type="caution">
    <text evidence="3">The sequence shown here is derived from an EMBL/GenBank/DDBJ whole genome shotgun (WGS) entry which is preliminary data.</text>
</comment>
<dbReference type="Pfam" id="PF00293">
    <property type="entry name" value="NUDIX"/>
    <property type="match status" value="1"/>
</dbReference>
<dbReference type="AlphaFoldDB" id="A0AAV7ZI27"/>
<keyword evidence="1" id="KW-0378">Hydrolase</keyword>
<reference evidence="3" key="1">
    <citation type="submission" date="2022-08" db="EMBL/GenBank/DDBJ databases">
        <title>Novel sulphate-reducing endosymbionts in the free-living metamonad Anaeramoeba.</title>
        <authorList>
            <person name="Jerlstrom-Hultqvist J."/>
            <person name="Cepicka I."/>
            <person name="Gallot-Lavallee L."/>
            <person name="Salas-Leiva D."/>
            <person name="Curtis B.A."/>
            <person name="Zahonova K."/>
            <person name="Pipaliya S."/>
            <person name="Dacks J."/>
            <person name="Roger A.J."/>
        </authorList>
    </citation>
    <scope>NUCLEOTIDE SEQUENCE</scope>
    <source>
        <strain evidence="3">Busselton2</strain>
    </source>
</reference>
<dbReference type="SUPFAM" id="SSF55811">
    <property type="entry name" value="Nudix"/>
    <property type="match status" value="1"/>
</dbReference>
<dbReference type="PANTHER" id="PTHR11839:SF1">
    <property type="entry name" value="ADP-SUGAR PYROPHOSPHATASE"/>
    <property type="match status" value="1"/>
</dbReference>
<dbReference type="GO" id="GO:0016787">
    <property type="term" value="F:hydrolase activity"/>
    <property type="evidence" value="ECO:0007669"/>
    <property type="project" value="UniProtKB-KW"/>
</dbReference>
<evidence type="ECO:0000256" key="1">
    <source>
        <dbReference type="ARBA" id="ARBA00022801"/>
    </source>
</evidence>
<evidence type="ECO:0000313" key="3">
    <source>
        <dbReference type="EMBL" id="KAJ3439908.1"/>
    </source>
</evidence>
<dbReference type="InterPro" id="IPR000086">
    <property type="entry name" value="NUDIX_hydrolase_dom"/>
</dbReference>
<dbReference type="GO" id="GO:0006753">
    <property type="term" value="P:nucleoside phosphate metabolic process"/>
    <property type="evidence" value="ECO:0007669"/>
    <property type="project" value="TreeGrafter"/>
</dbReference>
<feature type="domain" description="Nudix hydrolase" evidence="2">
    <location>
        <begin position="40"/>
        <end position="174"/>
    </location>
</feature>
<organism evidence="3 4">
    <name type="scientific">Anaeramoeba flamelloides</name>
    <dbReference type="NCBI Taxonomy" id="1746091"/>
    <lineage>
        <taxon>Eukaryota</taxon>
        <taxon>Metamonada</taxon>
        <taxon>Anaeramoebidae</taxon>
        <taxon>Anaeramoeba</taxon>
    </lineage>
</organism>
<accession>A0AAV7ZI27</accession>
<dbReference type="PANTHER" id="PTHR11839">
    <property type="entry name" value="UDP/ADP-SUGAR PYROPHOSPHATASE"/>
    <property type="match status" value="1"/>
</dbReference>
<protein>
    <submittedName>
        <fullName evidence="3">Adp-sugar pyrophosphatase</fullName>
    </submittedName>
</protein>
<dbReference type="PROSITE" id="PS51462">
    <property type="entry name" value="NUDIX"/>
    <property type="match status" value="1"/>
</dbReference>
<dbReference type="InterPro" id="IPR015797">
    <property type="entry name" value="NUDIX_hydrolase-like_dom_sf"/>
</dbReference>
<gene>
    <name evidence="3" type="ORF">M0812_15948</name>
</gene>